<dbReference type="InterPro" id="IPR029058">
    <property type="entry name" value="AB_hydrolase_fold"/>
</dbReference>
<dbReference type="InterPro" id="IPR000073">
    <property type="entry name" value="AB_hydrolase_1"/>
</dbReference>
<dbReference type="EMBL" id="JACJVR010000012">
    <property type="protein sequence ID" value="MBB6690573.1"/>
    <property type="molecule type" value="Genomic_DNA"/>
</dbReference>
<keyword evidence="3" id="KW-1185">Reference proteome</keyword>
<dbReference type="InterPro" id="IPR022742">
    <property type="entry name" value="Hydrolase_4"/>
</dbReference>
<evidence type="ECO:0000313" key="3">
    <source>
        <dbReference type="Proteomes" id="UP000553776"/>
    </source>
</evidence>
<dbReference type="AlphaFoldDB" id="A0A841TWM7"/>
<proteinExistence type="predicted"/>
<dbReference type="PANTHER" id="PTHR11614">
    <property type="entry name" value="PHOSPHOLIPASE-RELATED"/>
    <property type="match status" value="1"/>
</dbReference>
<feature type="domain" description="Serine aminopeptidase S33" evidence="1">
    <location>
        <begin position="27"/>
        <end position="260"/>
    </location>
</feature>
<protein>
    <submittedName>
        <fullName evidence="2">Lysophospholipase</fullName>
    </submittedName>
</protein>
<accession>A0A841TWM7</accession>
<dbReference type="RefSeq" id="WP_185134603.1">
    <property type="nucleotide sequence ID" value="NZ_JACJVR010000012.1"/>
</dbReference>
<evidence type="ECO:0000259" key="1">
    <source>
        <dbReference type="Pfam" id="PF12146"/>
    </source>
</evidence>
<comment type="caution">
    <text evidence="2">The sequence shown here is derived from an EMBL/GenBank/DDBJ whole genome shotgun (WGS) entry which is preliminary data.</text>
</comment>
<dbReference type="PRINTS" id="PR00111">
    <property type="entry name" value="ABHYDROLASE"/>
</dbReference>
<evidence type="ECO:0000313" key="2">
    <source>
        <dbReference type="EMBL" id="MBB6690573.1"/>
    </source>
</evidence>
<dbReference type="InterPro" id="IPR051044">
    <property type="entry name" value="MAG_DAG_Lipase"/>
</dbReference>
<dbReference type="SUPFAM" id="SSF53474">
    <property type="entry name" value="alpha/beta-Hydrolases"/>
    <property type="match status" value="1"/>
</dbReference>
<organism evidence="2 3">
    <name type="scientific">Cohnella xylanilytica</name>
    <dbReference type="NCBI Taxonomy" id="557555"/>
    <lineage>
        <taxon>Bacteria</taxon>
        <taxon>Bacillati</taxon>
        <taxon>Bacillota</taxon>
        <taxon>Bacilli</taxon>
        <taxon>Bacillales</taxon>
        <taxon>Paenibacillaceae</taxon>
        <taxon>Cohnella</taxon>
    </lineage>
</organism>
<gene>
    <name evidence="2" type="ORF">H7B90_04070</name>
</gene>
<dbReference type="Pfam" id="PF12146">
    <property type="entry name" value="Hydrolase_4"/>
    <property type="match status" value="1"/>
</dbReference>
<dbReference type="Proteomes" id="UP000553776">
    <property type="component" value="Unassembled WGS sequence"/>
</dbReference>
<sequence>MADREWEWQLNDGTRMYACEWQPEIRQSPRGFIGIVHGMGEHVGRYEHVARTFADEGYVVCGFDQYGHGRTPGRRGHVPSYDSLLEGPDRLLREARNRYPGIPAFLYGHSMGGNVTLNYLLRRRPDIAGAVVTSPWLKLSFDPPQAQVVIGRLLERVYPQYSNHRPLAAERLTSDPEMIRRISEDPVGHGHITAKFFFGVRRAGLWAIEHADRLSVPLLLMHGDDDKVTSIAASRQFAERAGTLCSFVEWPGYRHELHNEAGRPAVFSLMSRWLGDRAANLSSV</sequence>
<dbReference type="Gene3D" id="3.40.50.1820">
    <property type="entry name" value="alpha/beta hydrolase"/>
    <property type="match status" value="1"/>
</dbReference>
<reference evidence="2 3" key="1">
    <citation type="submission" date="2020-08" db="EMBL/GenBank/DDBJ databases">
        <title>Cohnella phylogeny.</title>
        <authorList>
            <person name="Dunlap C."/>
        </authorList>
    </citation>
    <scope>NUCLEOTIDE SEQUENCE [LARGE SCALE GENOMIC DNA]</scope>
    <source>
        <strain evidence="2 3">DSM 25239</strain>
    </source>
</reference>
<name>A0A841TWM7_9BACL</name>